<evidence type="ECO:0000313" key="8">
    <source>
        <dbReference type="Proteomes" id="UP000796880"/>
    </source>
</evidence>
<feature type="binding site" evidence="5">
    <location>
        <position position="507"/>
    </location>
    <ligand>
        <name>ATP</name>
        <dbReference type="ChEBI" id="CHEBI:30616"/>
    </ligand>
</feature>
<dbReference type="GO" id="GO:0004672">
    <property type="term" value="F:protein kinase activity"/>
    <property type="evidence" value="ECO:0007669"/>
    <property type="project" value="InterPro"/>
</dbReference>
<comment type="caution">
    <text evidence="7">The sequence shown here is derived from an EMBL/GenBank/DDBJ whole genome shotgun (WGS) entry which is preliminary data.</text>
</comment>
<dbReference type="PROSITE" id="PS00107">
    <property type="entry name" value="PROTEIN_KINASE_ATP"/>
    <property type="match status" value="2"/>
</dbReference>
<evidence type="ECO:0000313" key="7">
    <source>
        <dbReference type="EMBL" id="KAF3453423.1"/>
    </source>
</evidence>
<feature type="domain" description="Protein kinase" evidence="6">
    <location>
        <begin position="478"/>
        <end position="735"/>
    </location>
</feature>
<dbReference type="EMBL" id="VOIH02000002">
    <property type="protein sequence ID" value="KAF3453423.1"/>
    <property type="molecule type" value="Genomic_DNA"/>
</dbReference>
<sequence>MEWSRGPTIGRGSTATVSLATALPSGELFAVKSIELSSSMFLQREQSFLSKLNCPRIVKFLGSVVSNENDVPTYNLCMEYVPGGTLSDAIQSHGGWLEESMIRSYTHQILLGLEYLHLNGLAHCDIKSQNVLIGEDGAKIADLGCAKLVSASEGSAMLNISGTPVFMAPEAARGEDQGFAADIWALGCTIIEMASGRRPWPETNDPVSALYKIGYSGDVPEFPSWLSDKAKDFLRKCLRRNANERWTAKELLGHPFLKSFGSHSDQVNKEFTMTSPISVLDQETWDSLEVLASPEEPTIEGSFSISPVERIKLLIGASFSSNIPNWISWDENWVTVRCNATEDTQNFTGNNNVISADQSISDLSLSAMDSIIHEEELEEVSMFHEELSSDYSFEIVSTGGTDRVVIPCNSMEFAFVSKSIQFEIDSKNFCFIQSNYYSVKFLSKRGTSNVNRGDFYDTSGGSTAPVSAFPFVSIIWKWTRGPMIGRGSTSTVSIATAIQSGQLFVVKSTELYRSKCLQTEQSFLSKLSCPYLVNYRGFDTTTENNQPTYNLFLEYVPQGTLYDDIRRHGGLLNEPIIRKYTRQILQGLEYLHANGLVHCDIKSQNILMGKENAKIADLGCAKLVERVSSDGDSGKVTFSGTPMYMAPEVVRGEEQGFAADIWALGCTVIEMATGRSPWLDIDNLVSALYRIGFSDDVPEFPGWLSEKANDFLSMCLRRDPKERMTARELLKHPFVEEMVSQSEQVKEFNMSSPNSVLDQSLWNSFEVPNSPQNLNHEGPSPNSPAARMAELIGSTMPSISNEDNWTWDEDWIEVRSNNNEENQKAYDMKNVIFPTNKVTVPHTLLICSSIKEKELGCSVFYEDFLFKCSLKSVRSISTVTCSIKRGFVMAFESMENHIVLGYLNFKAGNKEFSSLQSQGGFFCFILAFEAYNSFIVFILRNNVSILHFSCGINLSSKPR</sequence>
<evidence type="ECO:0000256" key="2">
    <source>
        <dbReference type="ARBA" id="ARBA00022741"/>
    </source>
</evidence>
<keyword evidence="1" id="KW-0808">Transferase</keyword>
<evidence type="ECO:0000259" key="6">
    <source>
        <dbReference type="PROSITE" id="PS50011"/>
    </source>
</evidence>
<dbReference type="OrthoDB" id="275301at2759"/>
<dbReference type="SMART" id="SM00220">
    <property type="entry name" value="S_TKc"/>
    <property type="match status" value="2"/>
</dbReference>
<dbReference type="PANTHER" id="PTHR48011:SF76">
    <property type="entry name" value="MITOGEN-ACTIVATED PROTEIN KINASE KINASE KINASE 15"/>
    <property type="match status" value="1"/>
</dbReference>
<gene>
    <name evidence="7" type="ORF">FNV43_RR03863</name>
</gene>
<keyword evidence="3" id="KW-0418">Kinase</keyword>
<dbReference type="InterPro" id="IPR000719">
    <property type="entry name" value="Prot_kinase_dom"/>
</dbReference>
<dbReference type="AlphaFoldDB" id="A0A8K0HJX9"/>
<name>A0A8K0HJX9_9ROSA</name>
<protein>
    <recommendedName>
        <fullName evidence="6">Protein kinase domain-containing protein</fullName>
    </recommendedName>
</protein>
<dbReference type="InterPro" id="IPR017441">
    <property type="entry name" value="Protein_kinase_ATP_BS"/>
</dbReference>
<keyword evidence="8" id="KW-1185">Reference proteome</keyword>
<dbReference type="Gene3D" id="1.10.510.10">
    <property type="entry name" value="Transferase(Phosphotransferase) domain 1"/>
    <property type="match status" value="2"/>
</dbReference>
<dbReference type="PROSITE" id="PS50011">
    <property type="entry name" value="PROTEIN_KINASE_DOM"/>
    <property type="match status" value="2"/>
</dbReference>
<evidence type="ECO:0000256" key="4">
    <source>
        <dbReference type="ARBA" id="ARBA00022840"/>
    </source>
</evidence>
<dbReference type="InterPro" id="IPR011009">
    <property type="entry name" value="Kinase-like_dom_sf"/>
</dbReference>
<dbReference type="GO" id="GO:0005524">
    <property type="term" value="F:ATP binding"/>
    <property type="evidence" value="ECO:0007669"/>
    <property type="project" value="UniProtKB-UniRule"/>
</dbReference>
<dbReference type="Pfam" id="PF00069">
    <property type="entry name" value="Pkinase"/>
    <property type="match status" value="2"/>
</dbReference>
<dbReference type="PANTHER" id="PTHR48011">
    <property type="entry name" value="CCR4-NOT TRANSCRIPTIONAL COMPLEX SUBUNIT CAF120-RELATED"/>
    <property type="match status" value="1"/>
</dbReference>
<proteinExistence type="predicted"/>
<organism evidence="7 8">
    <name type="scientific">Rhamnella rubrinervis</name>
    <dbReference type="NCBI Taxonomy" id="2594499"/>
    <lineage>
        <taxon>Eukaryota</taxon>
        <taxon>Viridiplantae</taxon>
        <taxon>Streptophyta</taxon>
        <taxon>Embryophyta</taxon>
        <taxon>Tracheophyta</taxon>
        <taxon>Spermatophyta</taxon>
        <taxon>Magnoliopsida</taxon>
        <taxon>eudicotyledons</taxon>
        <taxon>Gunneridae</taxon>
        <taxon>Pentapetalae</taxon>
        <taxon>rosids</taxon>
        <taxon>fabids</taxon>
        <taxon>Rosales</taxon>
        <taxon>Rhamnaceae</taxon>
        <taxon>rhamnoid group</taxon>
        <taxon>Rhamneae</taxon>
        <taxon>Rhamnella</taxon>
    </lineage>
</organism>
<evidence type="ECO:0000256" key="1">
    <source>
        <dbReference type="ARBA" id="ARBA00022679"/>
    </source>
</evidence>
<accession>A0A8K0HJX9</accession>
<feature type="binding site" evidence="5">
    <location>
        <position position="32"/>
    </location>
    <ligand>
        <name>ATP</name>
        <dbReference type="ChEBI" id="CHEBI:30616"/>
    </ligand>
</feature>
<dbReference type="GO" id="GO:0007165">
    <property type="term" value="P:signal transduction"/>
    <property type="evidence" value="ECO:0007669"/>
    <property type="project" value="TreeGrafter"/>
</dbReference>
<dbReference type="CDD" id="cd06606">
    <property type="entry name" value="STKc_MAPKKK"/>
    <property type="match status" value="2"/>
</dbReference>
<evidence type="ECO:0000256" key="5">
    <source>
        <dbReference type="PROSITE-ProRule" id="PRU10141"/>
    </source>
</evidence>
<keyword evidence="4 5" id="KW-0067">ATP-binding</keyword>
<dbReference type="SUPFAM" id="SSF56112">
    <property type="entry name" value="Protein kinase-like (PK-like)"/>
    <property type="match status" value="2"/>
</dbReference>
<dbReference type="InterPro" id="IPR052751">
    <property type="entry name" value="Plant_MAPKKK"/>
</dbReference>
<dbReference type="InterPro" id="IPR008271">
    <property type="entry name" value="Ser/Thr_kinase_AS"/>
</dbReference>
<dbReference type="Proteomes" id="UP000796880">
    <property type="component" value="Unassembled WGS sequence"/>
</dbReference>
<reference evidence="7" key="1">
    <citation type="submission" date="2020-03" db="EMBL/GenBank/DDBJ databases">
        <title>A high-quality chromosome-level genome assembly of a woody plant with both climbing and erect habits, Rhamnella rubrinervis.</title>
        <authorList>
            <person name="Lu Z."/>
            <person name="Yang Y."/>
            <person name="Zhu X."/>
            <person name="Sun Y."/>
        </authorList>
    </citation>
    <scope>NUCLEOTIDE SEQUENCE</scope>
    <source>
        <strain evidence="7">BYM</strain>
        <tissue evidence="7">Leaf</tissue>
    </source>
</reference>
<dbReference type="PROSITE" id="PS00108">
    <property type="entry name" value="PROTEIN_KINASE_ST"/>
    <property type="match status" value="2"/>
</dbReference>
<evidence type="ECO:0000256" key="3">
    <source>
        <dbReference type="ARBA" id="ARBA00022777"/>
    </source>
</evidence>
<feature type="domain" description="Protein kinase" evidence="6">
    <location>
        <begin position="3"/>
        <end position="257"/>
    </location>
</feature>
<keyword evidence="2 5" id="KW-0547">Nucleotide-binding</keyword>